<dbReference type="Proteomes" id="UP000238348">
    <property type="component" value="Chromosome"/>
</dbReference>
<gene>
    <name evidence="1" type="ORF">SOCE26_010420</name>
</gene>
<name>A0A2L0EK21_SORCE</name>
<dbReference type="AlphaFoldDB" id="A0A2L0EK21"/>
<organism evidence="1 2">
    <name type="scientific">Sorangium cellulosum</name>
    <name type="common">Polyangium cellulosum</name>
    <dbReference type="NCBI Taxonomy" id="56"/>
    <lineage>
        <taxon>Bacteria</taxon>
        <taxon>Pseudomonadati</taxon>
        <taxon>Myxococcota</taxon>
        <taxon>Polyangia</taxon>
        <taxon>Polyangiales</taxon>
        <taxon>Polyangiaceae</taxon>
        <taxon>Sorangium</taxon>
    </lineage>
</organism>
<dbReference type="EMBL" id="CP012673">
    <property type="protein sequence ID" value="AUX39647.1"/>
    <property type="molecule type" value="Genomic_DNA"/>
</dbReference>
<sequence length="42" mass="4833">MNYHHGFGDYWQSMAVCVLPAVVLWADERFKIVLRGDLPTVP</sequence>
<proteinExistence type="predicted"/>
<evidence type="ECO:0000313" key="1">
    <source>
        <dbReference type="EMBL" id="AUX39647.1"/>
    </source>
</evidence>
<accession>A0A2L0EK21</accession>
<reference evidence="1 2" key="1">
    <citation type="submission" date="2015-09" db="EMBL/GenBank/DDBJ databases">
        <title>Sorangium comparison.</title>
        <authorList>
            <person name="Zaburannyi N."/>
            <person name="Bunk B."/>
            <person name="Overmann J."/>
            <person name="Mueller R."/>
        </authorList>
    </citation>
    <scope>NUCLEOTIDE SEQUENCE [LARGE SCALE GENOMIC DNA]</scope>
    <source>
        <strain evidence="1 2">So ce26</strain>
    </source>
</reference>
<protein>
    <submittedName>
        <fullName evidence="1">Uncharacterized protein</fullName>
    </submittedName>
</protein>
<evidence type="ECO:0000313" key="2">
    <source>
        <dbReference type="Proteomes" id="UP000238348"/>
    </source>
</evidence>